<dbReference type="Proteomes" id="UP000271241">
    <property type="component" value="Unassembled WGS sequence"/>
</dbReference>
<dbReference type="InterPro" id="IPR023476">
    <property type="entry name" value="Pep_tRNA_hydro_II_dom_sf"/>
</dbReference>
<dbReference type="Gene3D" id="3.40.1490.10">
    <property type="entry name" value="Bit1"/>
    <property type="match status" value="1"/>
</dbReference>
<dbReference type="SUPFAM" id="SSF102462">
    <property type="entry name" value="Peptidyl-tRNA hydrolase II"/>
    <property type="match status" value="1"/>
</dbReference>
<protein>
    <recommendedName>
        <fullName evidence="1">peptidyl-tRNA hydrolase</fullName>
        <ecNumber evidence="1">3.1.1.29</ecNumber>
    </recommendedName>
</protein>
<evidence type="ECO:0000313" key="5">
    <source>
        <dbReference type="Proteomes" id="UP000271241"/>
    </source>
</evidence>
<accession>A0A4P9XSN9</accession>
<dbReference type="PANTHER" id="PTHR46194:SF1">
    <property type="entry name" value="PEPTIDYL-TRNA HYDROLASE PTRHD1-RELATED"/>
    <property type="match status" value="1"/>
</dbReference>
<proteinExistence type="predicted"/>
<dbReference type="OrthoDB" id="201213at2759"/>
<dbReference type="Pfam" id="PF01981">
    <property type="entry name" value="PTH2"/>
    <property type="match status" value="1"/>
</dbReference>
<organism evidence="4 5">
    <name type="scientific">Thamnocephalis sphaerospora</name>
    <dbReference type="NCBI Taxonomy" id="78915"/>
    <lineage>
        <taxon>Eukaryota</taxon>
        <taxon>Fungi</taxon>
        <taxon>Fungi incertae sedis</taxon>
        <taxon>Zoopagomycota</taxon>
        <taxon>Zoopagomycotina</taxon>
        <taxon>Zoopagomycetes</taxon>
        <taxon>Zoopagales</taxon>
        <taxon>Sigmoideomycetaceae</taxon>
        <taxon>Thamnocephalis</taxon>
    </lineage>
</organism>
<evidence type="ECO:0000256" key="2">
    <source>
        <dbReference type="ARBA" id="ARBA00022801"/>
    </source>
</evidence>
<reference evidence="5" key="1">
    <citation type="journal article" date="2018" name="Nat. Microbiol.">
        <title>Leveraging single-cell genomics to expand the fungal tree of life.</title>
        <authorList>
            <person name="Ahrendt S.R."/>
            <person name="Quandt C.A."/>
            <person name="Ciobanu D."/>
            <person name="Clum A."/>
            <person name="Salamov A."/>
            <person name="Andreopoulos B."/>
            <person name="Cheng J.F."/>
            <person name="Woyke T."/>
            <person name="Pelin A."/>
            <person name="Henrissat B."/>
            <person name="Reynolds N.K."/>
            <person name="Benny G.L."/>
            <person name="Smith M.E."/>
            <person name="James T.Y."/>
            <person name="Grigoriev I.V."/>
        </authorList>
    </citation>
    <scope>NUCLEOTIDE SEQUENCE [LARGE SCALE GENOMIC DNA]</scope>
    <source>
        <strain evidence="5">RSA 1356</strain>
    </source>
</reference>
<dbReference type="GO" id="GO:0004045">
    <property type="term" value="F:peptidyl-tRNA hydrolase activity"/>
    <property type="evidence" value="ECO:0007669"/>
    <property type="project" value="UniProtKB-EC"/>
</dbReference>
<keyword evidence="5" id="KW-1185">Reference proteome</keyword>
<evidence type="ECO:0000313" key="4">
    <source>
        <dbReference type="EMBL" id="RKP09168.1"/>
    </source>
</evidence>
<name>A0A4P9XSN9_9FUNG</name>
<dbReference type="EC" id="3.1.1.29" evidence="1"/>
<gene>
    <name evidence="4" type="ORF">THASP1DRAFT_29033</name>
</gene>
<evidence type="ECO:0000256" key="3">
    <source>
        <dbReference type="ARBA" id="ARBA00048707"/>
    </source>
</evidence>
<evidence type="ECO:0000256" key="1">
    <source>
        <dbReference type="ARBA" id="ARBA00013260"/>
    </source>
</evidence>
<dbReference type="InterPro" id="IPR042237">
    <property type="entry name" value="PTRHD1"/>
</dbReference>
<dbReference type="InterPro" id="IPR002833">
    <property type="entry name" value="PTH2"/>
</dbReference>
<comment type="catalytic activity">
    <reaction evidence="3">
        <text>an N-acyl-L-alpha-aminoacyl-tRNA + H2O = an N-acyl-L-amino acid + a tRNA + H(+)</text>
        <dbReference type="Rhea" id="RHEA:54448"/>
        <dbReference type="Rhea" id="RHEA-COMP:10123"/>
        <dbReference type="Rhea" id="RHEA-COMP:13883"/>
        <dbReference type="ChEBI" id="CHEBI:15377"/>
        <dbReference type="ChEBI" id="CHEBI:15378"/>
        <dbReference type="ChEBI" id="CHEBI:59874"/>
        <dbReference type="ChEBI" id="CHEBI:78442"/>
        <dbReference type="ChEBI" id="CHEBI:138191"/>
        <dbReference type="EC" id="3.1.1.29"/>
    </reaction>
</comment>
<dbReference type="PANTHER" id="PTHR46194">
    <property type="entry name" value="PEPTIDYL-TRNA HYDROLASE PTRHD1-RELATED"/>
    <property type="match status" value="1"/>
</dbReference>
<dbReference type="AlphaFoldDB" id="A0A4P9XSN9"/>
<dbReference type="EMBL" id="KZ992535">
    <property type="protein sequence ID" value="RKP09168.1"/>
    <property type="molecule type" value="Genomic_DNA"/>
</dbReference>
<keyword evidence="2" id="KW-0378">Hydrolase</keyword>
<sequence length="77" mass="8342">MTTTATAAVAAAMAEPLTMFVVVRKDLTLNWPIGAVMTQACHAATAALWEARDLPETLAYTQVLDSMHKVVLEVRVK</sequence>